<proteinExistence type="predicted"/>
<feature type="region of interest" description="Disordered" evidence="1">
    <location>
        <begin position="620"/>
        <end position="678"/>
    </location>
</feature>
<dbReference type="Gene3D" id="2.60.40.10">
    <property type="entry name" value="Immunoglobulins"/>
    <property type="match status" value="2"/>
</dbReference>
<feature type="compositionally biased region" description="Low complexity" evidence="1">
    <location>
        <begin position="247"/>
        <end position="266"/>
    </location>
</feature>
<dbReference type="GO" id="GO:0016020">
    <property type="term" value="C:membrane"/>
    <property type="evidence" value="ECO:0007669"/>
    <property type="project" value="InterPro"/>
</dbReference>
<reference evidence="3" key="2">
    <citation type="journal article" date="2021" name="Microbiome">
        <title>Successional dynamics and alternative stable states in a saline activated sludge microbial community over 9 years.</title>
        <authorList>
            <person name="Wang Y."/>
            <person name="Ye J."/>
            <person name="Ju F."/>
            <person name="Liu L."/>
            <person name="Boyd J.A."/>
            <person name="Deng Y."/>
            <person name="Parks D.H."/>
            <person name="Jiang X."/>
            <person name="Yin X."/>
            <person name="Woodcroft B.J."/>
            <person name="Tyson G.W."/>
            <person name="Hugenholtz P."/>
            <person name="Polz M.F."/>
            <person name="Zhang T."/>
        </authorList>
    </citation>
    <scope>NUCLEOTIDE SEQUENCE</scope>
    <source>
        <strain evidence="3">HKST-UBA09</strain>
    </source>
</reference>
<dbReference type="EMBL" id="JAGQLF010000022">
    <property type="protein sequence ID" value="MCA9386873.1"/>
    <property type="molecule type" value="Genomic_DNA"/>
</dbReference>
<feature type="compositionally biased region" description="Low complexity" evidence="1">
    <location>
        <begin position="581"/>
        <end position="600"/>
    </location>
</feature>
<dbReference type="SUPFAM" id="SSF49313">
    <property type="entry name" value="Cadherin-like"/>
    <property type="match status" value="1"/>
</dbReference>
<sequence length="678" mass="73898">MKYKIKLITLLSLPITLALVGFFRVNANALVDPNDIFTIVSPTPNSKVKGNTNISVRVYDDEQSFVYLQINLYDRTTCNDTNYGSIGNISSVSSNPGQNSVIPWTTTSTNSNTNIPDGVYCLKICASLVNGNNGYSVCNGREVQIVNNNSLPSITSQPQKTNYIEGESFSYQMSASDPDNDTLTYRLVAAPEILTINSTTGLISSGPLSTLGHSGLEYSVTVAVSDGISGETTQNFKFTVKKPALVVNPPNNGGTVTPPDNQTPDDQTPDDNIPDDPSLTDDEIKNGLSFEQPVKGTVFTDEQNLIKWKLPDIELESLSLEYSADGEEWLLISDAIETTRTYYLWDISELTDNKYYLRIIIETKDGRKFIKQSEQFETNINTDNDGDTTESVPLIINVQPENESETTNKTLTLSGDLLPSEDAEIDIQSFNITLDENDILATCEVNAENFSCAIDTELELGKHLVKASVSDSSEQTAETEWTFNVIEENIPDDSSSNSDGSTVVIFGREIPRSGVILLGIILCIGGALLLIPWILYSIWSGRDEDKKVAPDADNTTIENNYDFNSTDYSYPSTNDLPSIDAYSSDSASTSTTDYSTQSSIPSYDPSSTYDINSTGSDYSYTPSNGSIGAAPTNESSTMPEMPSIDTSATKNSVITPNPVVSNTTEKDSANYIEPEKTS</sequence>
<gene>
    <name evidence="3" type="ORF">KC669_02445</name>
</gene>
<dbReference type="AlphaFoldDB" id="A0A955LA49"/>
<feature type="region of interest" description="Disordered" evidence="1">
    <location>
        <begin position="581"/>
        <end position="608"/>
    </location>
</feature>
<evidence type="ECO:0000256" key="1">
    <source>
        <dbReference type="SAM" id="MobiDB-lite"/>
    </source>
</evidence>
<evidence type="ECO:0000256" key="2">
    <source>
        <dbReference type="SAM" id="Phobius"/>
    </source>
</evidence>
<evidence type="ECO:0000313" key="4">
    <source>
        <dbReference type="Proteomes" id="UP000714915"/>
    </source>
</evidence>
<reference evidence="3" key="1">
    <citation type="submission" date="2020-04" db="EMBL/GenBank/DDBJ databases">
        <authorList>
            <person name="Zhang T."/>
        </authorList>
    </citation>
    <scope>NUCLEOTIDE SEQUENCE</scope>
    <source>
        <strain evidence="3">HKST-UBA09</strain>
    </source>
</reference>
<protein>
    <recommendedName>
        <fullName evidence="5">Dystroglycan-type cadherin-like domain-containing protein</fullName>
    </recommendedName>
</protein>
<dbReference type="InterPro" id="IPR013783">
    <property type="entry name" value="Ig-like_fold"/>
</dbReference>
<evidence type="ECO:0000313" key="3">
    <source>
        <dbReference type="EMBL" id="MCA9386873.1"/>
    </source>
</evidence>
<keyword evidence="2" id="KW-0472">Membrane</keyword>
<feature type="compositionally biased region" description="Basic and acidic residues" evidence="1">
    <location>
        <begin position="664"/>
        <end position="678"/>
    </location>
</feature>
<dbReference type="InterPro" id="IPR015919">
    <property type="entry name" value="Cadherin-like_sf"/>
</dbReference>
<keyword evidence="2" id="KW-1133">Transmembrane helix</keyword>
<feature type="compositionally biased region" description="Acidic residues" evidence="1">
    <location>
        <begin position="267"/>
        <end position="281"/>
    </location>
</feature>
<feature type="compositionally biased region" description="Polar residues" evidence="1">
    <location>
        <begin position="620"/>
        <end position="663"/>
    </location>
</feature>
<name>A0A955LA49_9BACT</name>
<comment type="caution">
    <text evidence="3">The sequence shown here is derived from an EMBL/GenBank/DDBJ whole genome shotgun (WGS) entry which is preliminary data.</text>
</comment>
<feature type="transmembrane region" description="Helical" evidence="2">
    <location>
        <begin position="515"/>
        <end position="539"/>
    </location>
</feature>
<feature type="region of interest" description="Disordered" evidence="1">
    <location>
        <begin position="247"/>
        <end position="284"/>
    </location>
</feature>
<dbReference type="Proteomes" id="UP000714915">
    <property type="component" value="Unassembled WGS sequence"/>
</dbReference>
<organism evidence="3 4">
    <name type="scientific">Candidatus Dojkabacteria bacterium</name>
    <dbReference type="NCBI Taxonomy" id="2099670"/>
    <lineage>
        <taxon>Bacteria</taxon>
        <taxon>Candidatus Dojkabacteria</taxon>
    </lineage>
</organism>
<keyword evidence="2" id="KW-0812">Transmembrane</keyword>
<dbReference type="GO" id="GO:0005509">
    <property type="term" value="F:calcium ion binding"/>
    <property type="evidence" value="ECO:0007669"/>
    <property type="project" value="InterPro"/>
</dbReference>
<accession>A0A955LA49</accession>
<evidence type="ECO:0008006" key="5">
    <source>
        <dbReference type="Google" id="ProtNLM"/>
    </source>
</evidence>